<reference evidence="1" key="2">
    <citation type="journal article" date="2024" name="Plant">
        <title>Genomic evolution and insights into agronomic trait innovations of Sesamum species.</title>
        <authorList>
            <person name="Miao H."/>
            <person name="Wang L."/>
            <person name="Qu L."/>
            <person name="Liu H."/>
            <person name="Sun Y."/>
            <person name="Le M."/>
            <person name="Wang Q."/>
            <person name="Wei S."/>
            <person name="Zheng Y."/>
            <person name="Lin W."/>
            <person name="Duan Y."/>
            <person name="Cao H."/>
            <person name="Xiong S."/>
            <person name="Wang X."/>
            <person name="Wei L."/>
            <person name="Li C."/>
            <person name="Ma Q."/>
            <person name="Ju M."/>
            <person name="Zhao R."/>
            <person name="Li G."/>
            <person name="Mu C."/>
            <person name="Tian Q."/>
            <person name="Mei H."/>
            <person name="Zhang T."/>
            <person name="Gao T."/>
            <person name="Zhang H."/>
        </authorList>
    </citation>
    <scope>NUCLEOTIDE SEQUENCE</scope>
    <source>
        <strain evidence="1">KEN1</strain>
    </source>
</reference>
<reference evidence="1" key="1">
    <citation type="submission" date="2020-06" db="EMBL/GenBank/DDBJ databases">
        <authorList>
            <person name="Li T."/>
            <person name="Hu X."/>
            <person name="Zhang T."/>
            <person name="Song X."/>
            <person name="Zhang H."/>
            <person name="Dai N."/>
            <person name="Sheng W."/>
            <person name="Hou X."/>
            <person name="Wei L."/>
        </authorList>
    </citation>
    <scope>NUCLEOTIDE SEQUENCE</scope>
    <source>
        <strain evidence="1">KEN1</strain>
        <tissue evidence="1">Leaf</tissue>
    </source>
</reference>
<proteinExistence type="predicted"/>
<evidence type="ECO:0000313" key="1">
    <source>
        <dbReference type="EMBL" id="KAL0406336.1"/>
    </source>
</evidence>
<dbReference type="EMBL" id="JACGWN010000014">
    <property type="protein sequence ID" value="KAL0406336.1"/>
    <property type="molecule type" value="Genomic_DNA"/>
</dbReference>
<dbReference type="AlphaFoldDB" id="A0AAW2TRT6"/>
<comment type="caution">
    <text evidence="1">The sequence shown here is derived from an EMBL/GenBank/DDBJ whole genome shotgun (WGS) entry which is preliminary data.</text>
</comment>
<organism evidence="1">
    <name type="scientific">Sesamum latifolium</name>
    <dbReference type="NCBI Taxonomy" id="2727402"/>
    <lineage>
        <taxon>Eukaryota</taxon>
        <taxon>Viridiplantae</taxon>
        <taxon>Streptophyta</taxon>
        <taxon>Embryophyta</taxon>
        <taxon>Tracheophyta</taxon>
        <taxon>Spermatophyta</taxon>
        <taxon>Magnoliopsida</taxon>
        <taxon>eudicotyledons</taxon>
        <taxon>Gunneridae</taxon>
        <taxon>Pentapetalae</taxon>
        <taxon>asterids</taxon>
        <taxon>lamiids</taxon>
        <taxon>Lamiales</taxon>
        <taxon>Pedaliaceae</taxon>
        <taxon>Sesamum</taxon>
    </lineage>
</organism>
<name>A0AAW2TRT6_9LAMI</name>
<accession>A0AAW2TRT6</accession>
<gene>
    <name evidence="1" type="ORF">Slati_3947500</name>
</gene>
<protein>
    <submittedName>
        <fullName evidence="1">Uncharacterized protein</fullName>
    </submittedName>
</protein>
<dbReference type="PANTHER" id="PTHR35497:SF1">
    <property type="entry name" value="ACYL-UDP-N-ACETYLGLUCOSAMINE O-ACYLTRANSFERASE"/>
    <property type="match status" value="1"/>
</dbReference>
<sequence length="81" mass="9310">MGRMGRSMACKRSKSTLHSVRSARELIFRYKIKLCDAHKAWMKSPEVLQNCSVGLDFPNTDDVYQENAAPLKLLNFYRATN</sequence>
<dbReference type="PANTHER" id="PTHR35497">
    <property type="entry name" value="ACYL-UDP-N-ACETYLGLUCOSAMINE O-ACYLTRANSFERASE"/>
    <property type="match status" value="1"/>
</dbReference>